<keyword evidence="11" id="KW-0833">Ubl conjugation pathway</keyword>
<dbReference type="Pfam" id="PF22191">
    <property type="entry name" value="IBR_1"/>
    <property type="match status" value="1"/>
</dbReference>
<evidence type="ECO:0000259" key="15">
    <source>
        <dbReference type="PROSITE" id="PS50089"/>
    </source>
</evidence>
<dbReference type="InterPro" id="IPR031127">
    <property type="entry name" value="E3_UB_ligase_RBR"/>
</dbReference>
<evidence type="ECO:0000256" key="5">
    <source>
        <dbReference type="ARBA" id="ARBA00005884"/>
    </source>
</evidence>
<accession>A0A5J5AQS9</accession>
<dbReference type="Gene3D" id="2.30.30.380">
    <property type="entry name" value="Zn-finger domain of Sec23/24"/>
    <property type="match status" value="1"/>
</dbReference>
<comment type="similarity">
    <text evidence="5">Belongs to the RBR family. Ariadne subfamily.</text>
</comment>
<keyword evidence="19" id="KW-1185">Reference proteome</keyword>
<evidence type="ECO:0000256" key="10">
    <source>
        <dbReference type="ARBA" id="ARBA00022771"/>
    </source>
</evidence>
<reference evidence="18 19" key="1">
    <citation type="submission" date="2019-09" db="EMBL/GenBank/DDBJ databases">
        <title>A chromosome-level genome assembly of the Chinese tupelo Nyssa sinensis.</title>
        <authorList>
            <person name="Yang X."/>
            <person name="Kang M."/>
            <person name="Yang Y."/>
            <person name="Xiong H."/>
            <person name="Wang M."/>
            <person name="Zhang Z."/>
            <person name="Wang Z."/>
            <person name="Wu H."/>
            <person name="Ma T."/>
            <person name="Liu J."/>
            <person name="Xi Z."/>
        </authorList>
    </citation>
    <scope>NUCLEOTIDE SEQUENCE [LARGE SCALE GENOMIC DNA]</scope>
    <source>
        <strain evidence="18">J267</strain>
        <tissue evidence="18">Leaf</tissue>
    </source>
</reference>
<dbReference type="GO" id="GO:0061630">
    <property type="term" value="F:ubiquitin protein ligase activity"/>
    <property type="evidence" value="ECO:0007669"/>
    <property type="project" value="UniProtKB-EC"/>
</dbReference>
<evidence type="ECO:0000256" key="11">
    <source>
        <dbReference type="ARBA" id="ARBA00022786"/>
    </source>
</evidence>
<keyword evidence="12" id="KW-0862">Zinc</keyword>
<dbReference type="Pfam" id="PF21235">
    <property type="entry name" value="UBA_ARI1"/>
    <property type="match status" value="1"/>
</dbReference>
<dbReference type="InterPro" id="IPR048962">
    <property type="entry name" value="ARIH1-like_UBL"/>
</dbReference>
<name>A0A5J5AQS9_9ASTE</name>
<evidence type="ECO:0000259" key="16">
    <source>
        <dbReference type="PROSITE" id="PS50199"/>
    </source>
</evidence>
<dbReference type="GO" id="GO:0008270">
    <property type="term" value="F:zinc ion binding"/>
    <property type="evidence" value="ECO:0007669"/>
    <property type="project" value="UniProtKB-KW"/>
</dbReference>
<dbReference type="Pfam" id="PF01485">
    <property type="entry name" value="IBR"/>
    <property type="match status" value="1"/>
</dbReference>
<evidence type="ECO:0000256" key="8">
    <source>
        <dbReference type="ARBA" id="ARBA00022723"/>
    </source>
</evidence>
<evidence type="ECO:0000256" key="9">
    <source>
        <dbReference type="ARBA" id="ARBA00022737"/>
    </source>
</evidence>
<dbReference type="UniPathway" id="UPA00143"/>
<evidence type="ECO:0000256" key="1">
    <source>
        <dbReference type="ARBA" id="ARBA00001798"/>
    </source>
</evidence>
<comment type="catalytic activity">
    <reaction evidence="1">
        <text>[E2 ubiquitin-conjugating enzyme]-S-ubiquitinyl-L-cysteine + [acceptor protein]-L-lysine = [E2 ubiquitin-conjugating enzyme]-L-cysteine + [acceptor protein]-N(6)-ubiquitinyl-L-lysine.</text>
        <dbReference type="EC" id="2.3.2.31"/>
    </reaction>
</comment>
<dbReference type="GO" id="GO:0016567">
    <property type="term" value="P:protein ubiquitination"/>
    <property type="evidence" value="ECO:0007669"/>
    <property type="project" value="UniProtKB-UniPathway"/>
</dbReference>
<evidence type="ECO:0000256" key="13">
    <source>
        <dbReference type="PROSITE-ProRule" id="PRU00322"/>
    </source>
</evidence>
<evidence type="ECO:0000256" key="6">
    <source>
        <dbReference type="ARBA" id="ARBA00012251"/>
    </source>
</evidence>
<dbReference type="SUPFAM" id="SSF90209">
    <property type="entry name" value="Ran binding protein zinc finger-like"/>
    <property type="match status" value="1"/>
</dbReference>
<keyword evidence="10 13" id="KW-0863">Zinc-finger</keyword>
<dbReference type="CDD" id="cd23141">
    <property type="entry name" value="RING-HC_ARI6-like"/>
    <property type="match status" value="1"/>
</dbReference>
<evidence type="ECO:0000256" key="4">
    <source>
        <dbReference type="ARBA" id="ARBA00004906"/>
    </source>
</evidence>
<dbReference type="OrthoDB" id="10009520at2759"/>
<dbReference type="SMART" id="SM00647">
    <property type="entry name" value="IBR"/>
    <property type="match status" value="2"/>
</dbReference>
<dbReference type="InterPro" id="IPR036443">
    <property type="entry name" value="Znf_RanBP2_sf"/>
</dbReference>
<dbReference type="SUPFAM" id="SSF57850">
    <property type="entry name" value="RING/U-box"/>
    <property type="match status" value="3"/>
</dbReference>
<dbReference type="CDD" id="cd20346">
    <property type="entry name" value="BRcat_RBR_ANKIB1"/>
    <property type="match status" value="1"/>
</dbReference>
<keyword evidence="9" id="KW-0677">Repeat</keyword>
<dbReference type="InterPro" id="IPR002867">
    <property type="entry name" value="IBR_dom"/>
</dbReference>
<dbReference type="EC" id="2.3.2.31" evidence="6"/>
<dbReference type="PROSITE" id="PS50089">
    <property type="entry name" value="ZF_RING_2"/>
    <property type="match status" value="1"/>
</dbReference>
<dbReference type="InterPro" id="IPR001876">
    <property type="entry name" value="Znf_RanBP2"/>
</dbReference>
<evidence type="ECO:0000313" key="18">
    <source>
        <dbReference type="EMBL" id="KAA8533393.1"/>
    </source>
</evidence>
<dbReference type="CDD" id="cd22583">
    <property type="entry name" value="Rcat_RBR_ARI7-like"/>
    <property type="match status" value="1"/>
</dbReference>
<sequence length="586" mass="66352">MESEDDTLDANDADSLDDDFYSGETAMDSDDADADYEFLDNDSDDSDNLVSHRSQQNYTILGKADIHQSQEENITKISTVLSISRVAAGILLRHYNWSVSKVNDEWFADEEKVRRTVGLLEKPVPLPNARELTCGICFETYPCDRMNASACGHPFCASCWQGYISTAINDGPGCLMLRCPDPSCGAAVGQDMINVLASDDDKEKYNRYFLRSFIEDNRKTKWCPAPGCDYAVDFIVGSGNYDVTCRCSYSFCWNCTEEAHRPVDCATVAMWILKNSAESENMNWILANSKPCPKCKRPIEKNQGCMHITCTPPCKFEFCWLCLGAWSDHGERTGGFYACNRYETAKQEGVFDETEKRREMAKNSLERYTHYYERWATNQLSRQKALADLQQMQAVHLEKLSDNQCQPESQLKFITEAWLQIVECRRVLKWTYAYGYYLPEHEHGKRQFFEYLQGEAESGLERLHQCAEKELQVYLNAEGPSKDFNEFRTKLAGLTSVTRNYFENLVRALENGLSDVYSHGACSRMASSKSLGGGSSKGRGSRGKGTASRSSSAARNIDDLGHWSCEYCTFANVKSATICQMCQQHR</sequence>
<comment type="cofactor">
    <cofactor evidence="2">
        <name>Zn(2+)</name>
        <dbReference type="ChEBI" id="CHEBI:29105"/>
    </cofactor>
</comment>
<dbReference type="Gene3D" id="1.20.120.1750">
    <property type="match status" value="1"/>
</dbReference>
<dbReference type="InterPro" id="IPR001841">
    <property type="entry name" value="Znf_RING"/>
</dbReference>
<feature type="domain" description="RanBP2-type" evidence="16">
    <location>
        <begin position="559"/>
        <end position="586"/>
    </location>
</feature>
<comment type="pathway">
    <text evidence="4">Protein modification; protein ubiquitination.</text>
</comment>
<dbReference type="AlphaFoldDB" id="A0A5J5AQS9"/>
<feature type="domain" description="RING-type" evidence="15">
    <location>
        <begin position="134"/>
        <end position="178"/>
    </location>
</feature>
<dbReference type="SMART" id="SM00547">
    <property type="entry name" value="ZnF_RBZ"/>
    <property type="match status" value="1"/>
</dbReference>
<dbReference type="PROSITE" id="PS50199">
    <property type="entry name" value="ZF_RANBP2_2"/>
    <property type="match status" value="1"/>
</dbReference>
<keyword evidence="7" id="KW-0808">Transferase</keyword>
<dbReference type="PROSITE" id="PS51873">
    <property type="entry name" value="TRIAD"/>
    <property type="match status" value="1"/>
</dbReference>
<feature type="compositionally biased region" description="Acidic residues" evidence="14">
    <location>
        <begin position="1"/>
        <end position="47"/>
    </location>
</feature>
<evidence type="ECO:0000256" key="12">
    <source>
        <dbReference type="ARBA" id="ARBA00022833"/>
    </source>
</evidence>
<comment type="function">
    <text evidence="3">Might act as an E3 ubiquitin-protein ligase, or as part of E3 complex, which accepts ubiquitin from specific E2 ubiquitin-conjugating enzymes and then transfers it to substrates.</text>
</comment>
<dbReference type="Gene3D" id="3.30.40.10">
    <property type="entry name" value="Zinc/RING finger domain, C3HC4 (zinc finger)"/>
    <property type="match status" value="1"/>
</dbReference>
<protein>
    <recommendedName>
        <fullName evidence="6">RBR-type E3 ubiquitin transferase</fullName>
        <ecNumber evidence="6">2.3.2.31</ecNumber>
    </recommendedName>
</protein>
<gene>
    <name evidence="18" type="ORF">F0562_031173</name>
</gene>
<evidence type="ECO:0000259" key="17">
    <source>
        <dbReference type="PROSITE" id="PS51873"/>
    </source>
</evidence>
<dbReference type="FunFam" id="3.30.40.10:FF:000019">
    <property type="entry name" value="RBR-type E3 ubiquitin transferase"/>
    <property type="match status" value="1"/>
</dbReference>
<feature type="region of interest" description="Disordered" evidence="14">
    <location>
        <begin position="1"/>
        <end position="50"/>
    </location>
</feature>
<dbReference type="PROSITE" id="PS01358">
    <property type="entry name" value="ZF_RANBP2_1"/>
    <property type="match status" value="1"/>
</dbReference>
<feature type="region of interest" description="Disordered" evidence="14">
    <location>
        <begin position="526"/>
        <end position="551"/>
    </location>
</feature>
<proteinExistence type="inferred from homology"/>
<dbReference type="Proteomes" id="UP000325577">
    <property type="component" value="Linkage Group LG18"/>
</dbReference>
<evidence type="ECO:0000256" key="3">
    <source>
        <dbReference type="ARBA" id="ARBA00003976"/>
    </source>
</evidence>
<evidence type="ECO:0000256" key="2">
    <source>
        <dbReference type="ARBA" id="ARBA00001947"/>
    </source>
</evidence>
<dbReference type="InterPro" id="IPR044066">
    <property type="entry name" value="TRIAD_supradom"/>
</dbReference>
<feature type="domain" description="RING-type" evidence="17">
    <location>
        <begin position="130"/>
        <end position="343"/>
    </location>
</feature>
<dbReference type="EMBL" id="CM018041">
    <property type="protein sequence ID" value="KAA8533393.1"/>
    <property type="molecule type" value="Genomic_DNA"/>
</dbReference>
<organism evidence="18 19">
    <name type="scientific">Nyssa sinensis</name>
    <dbReference type="NCBI Taxonomy" id="561372"/>
    <lineage>
        <taxon>Eukaryota</taxon>
        <taxon>Viridiplantae</taxon>
        <taxon>Streptophyta</taxon>
        <taxon>Embryophyta</taxon>
        <taxon>Tracheophyta</taxon>
        <taxon>Spermatophyta</taxon>
        <taxon>Magnoliopsida</taxon>
        <taxon>eudicotyledons</taxon>
        <taxon>Gunneridae</taxon>
        <taxon>Pentapetalae</taxon>
        <taxon>asterids</taxon>
        <taxon>Cornales</taxon>
        <taxon>Nyssaceae</taxon>
        <taxon>Nyssa</taxon>
    </lineage>
</organism>
<evidence type="ECO:0000256" key="7">
    <source>
        <dbReference type="ARBA" id="ARBA00022679"/>
    </source>
</evidence>
<keyword evidence="8" id="KW-0479">Metal-binding</keyword>
<evidence type="ECO:0000256" key="14">
    <source>
        <dbReference type="SAM" id="MobiDB-lite"/>
    </source>
</evidence>
<evidence type="ECO:0000313" key="19">
    <source>
        <dbReference type="Proteomes" id="UP000325577"/>
    </source>
</evidence>
<dbReference type="FunFam" id="1.20.120.1750:FF:000005">
    <property type="entry name" value="RBR-type E3 ubiquitin transferase"/>
    <property type="match status" value="1"/>
</dbReference>
<dbReference type="InterPro" id="IPR013083">
    <property type="entry name" value="Znf_RING/FYVE/PHD"/>
</dbReference>
<dbReference type="PANTHER" id="PTHR11685">
    <property type="entry name" value="RBR FAMILY RING FINGER AND IBR DOMAIN-CONTAINING"/>
    <property type="match status" value="1"/>
</dbReference>